<comment type="similarity">
    <text evidence="1">Belongs to the peptidase M13 family.</text>
</comment>
<dbReference type="InterPro" id="IPR024079">
    <property type="entry name" value="MetalloPept_cat_dom_sf"/>
</dbReference>
<dbReference type="GO" id="GO:0004222">
    <property type="term" value="F:metalloendopeptidase activity"/>
    <property type="evidence" value="ECO:0007669"/>
    <property type="project" value="InterPro"/>
</dbReference>
<name>A0AAV4HA67_9GAST</name>
<organism evidence="3 4">
    <name type="scientific">Elysia marginata</name>
    <dbReference type="NCBI Taxonomy" id="1093978"/>
    <lineage>
        <taxon>Eukaryota</taxon>
        <taxon>Metazoa</taxon>
        <taxon>Spiralia</taxon>
        <taxon>Lophotrochozoa</taxon>
        <taxon>Mollusca</taxon>
        <taxon>Gastropoda</taxon>
        <taxon>Heterobranchia</taxon>
        <taxon>Euthyneura</taxon>
        <taxon>Panpulmonata</taxon>
        <taxon>Sacoglossa</taxon>
        <taxon>Placobranchoidea</taxon>
        <taxon>Plakobranchidae</taxon>
        <taxon>Elysia</taxon>
    </lineage>
</organism>
<dbReference type="PANTHER" id="PTHR11733:SF167">
    <property type="entry name" value="FI17812P1-RELATED"/>
    <property type="match status" value="1"/>
</dbReference>
<dbReference type="EMBL" id="BMAT01005526">
    <property type="protein sequence ID" value="GFR94828.1"/>
    <property type="molecule type" value="Genomic_DNA"/>
</dbReference>
<dbReference type="InterPro" id="IPR000718">
    <property type="entry name" value="Peptidase_M13"/>
</dbReference>
<dbReference type="Gene3D" id="3.40.390.10">
    <property type="entry name" value="Collagenase (Catalytic Domain)"/>
    <property type="match status" value="1"/>
</dbReference>
<protein>
    <submittedName>
        <fullName evidence="3">Endothelin-converting enzyme 1</fullName>
    </submittedName>
</protein>
<accession>A0AAV4HA67</accession>
<keyword evidence="4" id="KW-1185">Reference proteome</keyword>
<feature type="domain" description="Peptidase M13 C-terminal" evidence="2">
    <location>
        <begin position="2"/>
        <end position="131"/>
    </location>
</feature>
<sequence>MCFARQYENFNNKDLHKPLTFDGTRYADEITCDNVGLRAAYSAFQKLMKEKGEEKTLSGLGLNSEKVFFLSYAQAWCVNYRQPTLVNHYYKTGKHPAARFRIVGTLRNAPEFAKVFNCPLGSPMNPEEKCSRIYGSG</sequence>
<dbReference type="PANTHER" id="PTHR11733">
    <property type="entry name" value="ZINC METALLOPROTEASE FAMILY M13 NEPRILYSIN-RELATED"/>
    <property type="match status" value="1"/>
</dbReference>
<dbReference type="PROSITE" id="PS51885">
    <property type="entry name" value="NEPRILYSIN"/>
    <property type="match status" value="1"/>
</dbReference>
<dbReference type="GO" id="GO:0016485">
    <property type="term" value="P:protein processing"/>
    <property type="evidence" value="ECO:0007669"/>
    <property type="project" value="TreeGrafter"/>
</dbReference>
<comment type="caution">
    <text evidence="3">The sequence shown here is derived from an EMBL/GenBank/DDBJ whole genome shotgun (WGS) entry which is preliminary data.</text>
</comment>
<dbReference type="GO" id="GO:0005886">
    <property type="term" value="C:plasma membrane"/>
    <property type="evidence" value="ECO:0007669"/>
    <property type="project" value="TreeGrafter"/>
</dbReference>
<reference evidence="3 4" key="1">
    <citation type="journal article" date="2021" name="Elife">
        <title>Chloroplast acquisition without the gene transfer in kleptoplastic sea slugs, Plakobranchus ocellatus.</title>
        <authorList>
            <person name="Maeda T."/>
            <person name="Takahashi S."/>
            <person name="Yoshida T."/>
            <person name="Shimamura S."/>
            <person name="Takaki Y."/>
            <person name="Nagai Y."/>
            <person name="Toyoda A."/>
            <person name="Suzuki Y."/>
            <person name="Arimoto A."/>
            <person name="Ishii H."/>
            <person name="Satoh N."/>
            <person name="Nishiyama T."/>
            <person name="Hasebe M."/>
            <person name="Maruyama T."/>
            <person name="Minagawa J."/>
            <person name="Obokata J."/>
            <person name="Shigenobu S."/>
        </authorList>
    </citation>
    <scope>NUCLEOTIDE SEQUENCE [LARGE SCALE GENOMIC DNA]</scope>
</reference>
<gene>
    <name evidence="3" type="ORF">ElyMa_002677000</name>
</gene>
<evidence type="ECO:0000259" key="2">
    <source>
        <dbReference type="Pfam" id="PF01431"/>
    </source>
</evidence>
<dbReference type="InterPro" id="IPR018497">
    <property type="entry name" value="Peptidase_M13_C"/>
</dbReference>
<evidence type="ECO:0000313" key="3">
    <source>
        <dbReference type="EMBL" id="GFR94828.1"/>
    </source>
</evidence>
<evidence type="ECO:0000256" key="1">
    <source>
        <dbReference type="ARBA" id="ARBA00007357"/>
    </source>
</evidence>
<dbReference type="SUPFAM" id="SSF55486">
    <property type="entry name" value="Metalloproteases ('zincins'), catalytic domain"/>
    <property type="match status" value="1"/>
</dbReference>
<dbReference type="Proteomes" id="UP000762676">
    <property type="component" value="Unassembled WGS sequence"/>
</dbReference>
<dbReference type="Pfam" id="PF01431">
    <property type="entry name" value="Peptidase_M13"/>
    <property type="match status" value="1"/>
</dbReference>
<proteinExistence type="inferred from homology"/>
<dbReference type="AlphaFoldDB" id="A0AAV4HA67"/>
<evidence type="ECO:0000313" key="4">
    <source>
        <dbReference type="Proteomes" id="UP000762676"/>
    </source>
</evidence>